<protein>
    <submittedName>
        <fullName evidence="8">Kinase-like domain-containing protein</fullName>
    </submittedName>
</protein>
<keyword evidence="5" id="KW-0723">Serine/threonine-protein kinase</keyword>
<keyword evidence="3 4" id="KW-0067">ATP-binding</keyword>
<dbReference type="PROSITE" id="PS50006">
    <property type="entry name" value="FHA_DOMAIN"/>
    <property type="match status" value="1"/>
</dbReference>
<name>A0AAN6SSG1_9PEZI</name>
<feature type="binding site" evidence="4">
    <location>
        <position position="153"/>
    </location>
    <ligand>
        <name>ATP</name>
        <dbReference type="ChEBI" id="CHEBI:30616"/>
    </ligand>
</feature>
<dbReference type="GO" id="GO:0005524">
    <property type="term" value="F:ATP binding"/>
    <property type="evidence" value="ECO:0007669"/>
    <property type="project" value="UniProtKB-UniRule"/>
</dbReference>
<gene>
    <name evidence="8" type="ORF">C8A01DRAFT_35085</name>
</gene>
<dbReference type="InterPro" id="IPR011009">
    <property type="entry name" value="Kinase-like_dom_sf"/>
</dbReference>
<sequence>MGGQKQRSPDHRDETRNHVAFADPVVSRCQLEIFSIIVDEEHNHPPLVFVRDRGSSNGTAVNGQIIGKGATLSPSRLLEDGDIITIGPHPHLRLRYTLLVHARSSYTLSHLQRQEVELFKDRYVVTDRTIGDGGHAVVFLATEVETGQHVVCKIHDISRCSRASKEVERIRQEASLLSTLDHPNILPIKAAFETEQTIYVITDLATGGDLFSLLLRYNTLDEWGIRSIVRQVLRGVAYIHSKGVAHRDIKPENILCGMTPQAPYRIMLSDFGDSGIASSGRLKSTVGTRFYRAPECNVPGQGHDLSVDIWAAGMLTLQLILGYEEFPDLDSVVFKSQGEVDRYLGGIFAVLGPRGRISQAGQSFISGCLAYDSGKRPTARQAFYHGWLQAPESDRKMFKRLEADNVLSWKPQRVKFPVIEDITGVSLSKDKRKKQGAPQAQ</sequence>
<dbReference type="SMART" id="SM00220">
    <property type="entry name" value="S_TKc"/>
    <property type="match status" value="1"/>
</dbReference>
<keyword evidence="8" id="KW-0808">Transferase</keyword>
<dbReference type="Pfam" id="PF00069">
    <property type="entry name" value="Pkinase"/>
    <property type="match status" value="1"/>
</dbReference>
<reference evidence="9" key="1">
    <citation type="journal article" date="2023" name="Mol. Phylogenet. Evol.">
        <title>Genome-scale phylogeny and comparative genomics of the fungal order Sordariales.</title>
        <authorList>
            <person name="Hensen N."/>
            <person name="Bonometti L."/>
            <person name="Westerberg I."/>
            <person name="Brannstrom I.O."/>
            <person name="Guillou S."/>
            <person name="Cros-Aarteil S."/>
            <person name="Calhoun S."/>
            <person name="Haridas S."/>
            <person name="Kuo A."/>
            <person name="Mondo S."/>
            <person name="Pangilinan J."/>
            <person name="Riley R."/>
            <person name="LaButti K."/>
            <person name="Andreopoulos B."/>
            <person name="Lipzen A."/>
            <person name="Chen C."/>
            <person name="Yan M."/>
            <person name="Daum C."/>
            <person name="Ng V."/>
            <person name="Clum A."/>
            <person name="Steindorff A."/>
            <person name="Ohm R.A."/>
            <person name="Martin F."/>
            <person name="Silar P."/>
            <person name="Natvig D.O."/>
            <person name="Lalanne C."/>
            <person name="Gautier V."/>
            <person name="Ament-Velasquez S.L."/>
            <person name="Kruys A."/>
            <person name="Hutchinson M.I."/>
            <person name="Powell A.J."/>
            <person name="Barry K."/>
            <person name="Miller A.N."/>
            <person name="Grigoriev I.V."/>
            <person name="Debuchy R."/>
            <person name="Gladieux P."/>
            <person name="Hiltunen Thoren M."/>
            <person name="Johannesson H."/>
        </authorList>
    </citation>
    <scope>NUCLEOTIDE SEQUENCE [LARGE SCALE GENOMIC DNA]</scope>
    <source>
        <strain evidence="9">CBS 284.82</strain>
    </source>
</reference>
<evidence type="ECO:0000256" key="5">
    <source>
        <dbReference type="RuleBase" id="RU000304"/>
    </source>
</evidence>
<dbReference type="PANTHER" id="PTHR24347">
    <property type="entry name" value="SERINE/THREONINE-PROTEIN KINASE"/>
    <property type="match status" value="1"/>
</dbReference>
<evidence type="ECO:0000256" key="3">
    <source>
        <dbReference type="ARBA" id="ARBA00022840"/>
    </source>
</evidence>
<evidence type="ECO:0000313" key="9">
    <source>
        <dbReference type="Proteomes" id="UP001303115"/>
    </source>
</evidence>
<keyword evidence="9" id="KW-1185">Reference proteome</keyword>
<comment type="caution">
    <text evidence="8">The sequence shown here is derived from an EMBL/GenBank/DDBJ whole genome shotgun (WGS) entry which is preliminary data.</text>
</comment>
<dbReference type="GO" id="GO:0004674">
    <property type="term" value="F:protein serine/threonine kinase activity"/>
    <property type="evidence" value="ECO:0007669"/>
    <property type="project" value="UniProtKB-KW"/>
</dbReference>
<evidence type="ECO:0000313" key="8">
    <source>
        <dbReference type="EMBL" id="KAK4040912.1"/>
    </source>
</evidence>
<feature type="domain" description="FHA" evidence="6">
    <location>
        <begin position="7"/>
        <end position="66"/>
    </location>
</feature>
<dbReference type="Gene3D" id="2.60.200.20">
    <property type="match status" value="1"/>
</dbReference>
<keyword evidence="8" id="KW-0418">Kinase</keyword>
<dbReference type="InterPro" id="IPR000253">
    <property type="entry name" value="FHA_dom"/>
</dbReference>
<dbReference type="SUPFAM" id="SSF56112">
    <property type="entry name" value="Protein kinase-like (PK-like)"/>
    <property type="match status" value="1"/>
</dbReference>
<evidence type="ECO:0000256" key="2">
    <source>
        <dbReference type="ARBA" id="ARBA00022741"/>
    </source>
</evidence>
<dbReference type="AlphaFoldDB" id="A0AAN6SSG1"/>
<proteinExistence type="inferred from homology"/>
<dbReference type="InterPro" id="IPR017441">
    <property type="entry name" value="Protein_kinase_ATP_BS"/>
</dbReference>
<feature type="domain" description="Protein kinase" evidence="7">
    <location>
        <begin position="124"/>
        <end position="388"/>
    </location>
</feature>
<dbReference type="PROSITE" id="PS00108">
    <property type="entry name" value="PROTEIN_KINASE_ST"/>
    <property type="match status" value="1"/>
</dbReference>
<dbReference type="InterPro" id="IPR008271">
    <property type="entry name" value="Ser/Thr_kinase_AS"/>
</dbReference>
<accession>A0AAN6SSG1</accession>
<evidence type="ECO:0000256" key="4">
    <source>
        <dbReference type="PROSITE-ProRule" id="PRU10141"/>
    </source>
</evidence>
<dbReference type="Pfam" id="PF00498">
    <property type="entry name" value="FHA"/>
    <property type="match status" value="1"/>
</dbReference>
<dbReference type="InterPro" id="IPR000719">
    <property type="entry name" value="Prot_kinase_dom"/>
</dbReference>
<keyword evidence="2 4" id="KW-0547">Nucleotide-binding</keyword>
<dbReference type="PROSITE" id="PS50011">
    <property type="entry name" value="PROTEIN_KINASE_DOM"/>
    <property type="match status" value="1"/>
</dbReference>
<dbReference type="Gene3D" id="1.10.510.10">
    <property type="entry name" value="Transferase(Phosphotransferase) domain 1"/>
    <property type="match status" value="1"/>
</dbReference>
<organism evidence="8 9">
    <name type="scientific">Parachaetomium inaequale</name>
    <dbReference type="NCBI Taxonomy" id="2588326"/>
    <lineage>
        <taxon>Eukaryota</taxon>
        <taxon>Fungi</taxon>
        <taxon>Dikarya</taxon>
        <taxon>Ascomycota</taxon>
        <taxon>Pezizomycotina</taxon>
        <taxon>Sordariomycetes</taxon>
        <taxon>Sordariomycetidae</taxon>
        <taxon>Sordariales</taxon>
        <taxon>Chaetomiaceae</taxon>
        <taxon>Parachaetomium</taxon>
    </lineage>
</organism>
<dbReference type="PROSITE" id="PS00107">
    <property type="entry name" value="PROTEIN_KINASE_ATP"/>
    <property type="match status" value="1"/>
</dbReference>
<dbReference type="SUPFAM" id="SSF49879">
    <property type="entry name" value="SMAD/FHA domain"/>
    <property type="match status" value="1"/>
</dbReference>
<dbReference type="Proteomes" id="UP001303115">
    <property type="component" value="Unassembled WGS sequence"/>
</dbReference>
<evidence type="ECO:0000259" key="6">
    <source>
        <dbReference type="PROSITE" id="PS50006"/>
    </source>
</evidence>
<dbReference type="InterPro" id="IPR008984">
    <property type="entry name" value="SMAD_FHA_dom_sf"/>
</dbReference>
<comment type="similarity">
    <text evidence="1">Belongs to the protein kinase superfamily. CAMK Ser/Thr protein kinase family. CHEK2 subfamily.</text>
</comment>
<evidence type="ECO:0000259" key="7">
    <source>
        <dbReference type="PROSITE" id="PS50011"/>
    </source>
</evidence>
<evidence type="ECO:0000256" key="1">
    <source>
        <dbReference type="ARBA" id="ARBA00005575"/>
    </source>
</evidence>
<dbReference type="EMBL" id="MU854367">
    <property type="protein sequence ID" value="KAK4040912.1"/>
    <property type="molecule type" value="Genomic_DNA"/>
</dbReference>